<keyword evidence="3" id="KW-1185">Reference proteome</keyword>
<evidence type="ECO:0000313" key="3">
    <source>
        <dbReference type="Proteomes" id="UP000299102"/>
    </source>
</evidence>
<feature type="compositionally biased region" description="Basic and acidic residues" evidence="1">
    <location>
        <begin position="30"/>
        <end position="48"/>
    </location>
</feature>
<gene>
    <name evidence="2" type="ORF">EVAR_58451_1</name>
</gene>
<dbReference type="AlphaFoldDB" id="A0A4C1Z791"/>
<evidence type="ECO:0008006" key="4">
    <source>
        <dbReference type="Google" id="ProtNLM"/>
    </source>
</evidence>
<reference evidence="2 3" key="1">
    <citation type="journal article" date="2019" name="Commun. Biol.">
        <title>The bagworm genome reveals a unique fibroin gene that provides high tensile strength.</title>
        <authorList>
            <person name="Kono N."/>
            <person name="Nakamura H."/>
            <person name="Ohtoshi R."/>
            <person name="Tomita M."/>
            <person name="Numata K."/>
            <person name="Arakawa K."/>
        </authorList>
    </citation>
    <scope>NUCLEOTIDE SEQUENCE [LARGE SCALE GENOMIC DNA]</scope>
</reference>
<evidence type="ECO:0000313" key="2">
    <source>
        <dbReference type="EMBL" id="GBP83003.1"/>
    </source>
</evidence>
<dbReference type="EMBL" id="BGZK01001598">
    <property type="protein sequence ID" value="GBP83003.1"/>
    <property type="molecule type" value="Genomic_DNA"/>
</dbReference>
<organism evidence="2 3">
    <name type="scientific">Eumeta variegata</name>
    <name type="common">Bagworm moth</name>
    <name type="synonym">Eumeta japonica</name>
    <dbReference type="NCBI Taxonomy" id="151549"/>
    <lineage>
        <taxon>Eukaryota</taxon>
        <taxon>Metazoa</taxon>
        <taxon>Ecdysozoa</taxon>
        <taxon>Arthropoda</taxon>
        <taxon>Hexapoda</taxon>
        <taxon>Insecta</taxon>
        <taxon>Pterygota</taxon>
        <taxon>Neoptera</taxon>
        <taxon>Endopterygota</taxon>
        <taxon>Lepidoptera</taxon>
        <taxon>Glossata</taxon>
        <taxon>Ditrysia</taxon>
        <taxon>Tineoidea</taxon>
        <taxon>Psychidae</taxon>
        <taxon>Oiketicinae</taxon>
        <taxon>Eumeta</taxon>
    </lineage>
</organism>
<accession>A0A4C1Z791</accession>
<evidence type="ECO:0000256" key="1">
    <source>
        <dbReference type="SAM" id="MobiDB-lite"/>
    </source>
</evidence>
<sequence>MRQDVYGPIAVSVRVAQNWFKHFRSDNFDIKDEPRSGRPVKDKVKQDQLSENSGDPLHSSHFINPIPEPVFHIIPFQTFYNALVTSLGLIASIDCSDNLLPDGSSSHFPLDFTAKKNVTLQNCELPKAELTTWLSRGPPLATEGLGSYVVKTYIRKPIGHWTGLDVV</sequence>
<feature type="region of interest" description="Disordered" evidence="1">
    <location>
        <begin position="30"/>
        <end position="58"/>
    </location>
</feature>
<proteinExistence type="predicted"/>
<dbReference type="Proteomes" id="UP000299102">
    <property type="component" value="Unassembled WGS sequence"/>
</dbReference>
<comment type="caution">
    <text evidence="2">The sequence shown here is derived from an EMBL/GenBank/DDBJ whole genome shotgun (WGS) entry which is preliminary data.</text>
</comment>
<name>A0A4C1Z791_EUMVA</name>
<protein>
    <recommendedName>
        <fullName evidence="4">Mos1 transposase HTH domain-containing protein</fullName>
    </recommendedName>
</protein>
<dbReference type="OrthoDB" id="6924958at2759"/>